<dbReference type="RefSeq" id="WP_184813466.1">
    <property type="nucleotide sequence ID" value="NZ_JACHJQ010000006.1"/>
</dbReference>
<dbReference type="SUPFAM" id="SSF54427">
    <property type="entry name" value="NTF2-like"/>
    <property type="match status" value="1"/>
</dbReference>
<protein>
    <submittedName>
        <fullName evidence="2">Uncharacterized protein (TIGR02246 family)</fullName>
    </submittedName>
</protein>
<dbReference type="Gene3D" id="3.10.450.50">
    <property type="match status" value="1"/>
</dbReference>
<comment type="caution">
    <text evidence="2">The sequence shown here is derived from an EMBL/GenBank/DDBJ whole genome shotgun (WGS) entry which is preliminary data.</text>
</comment>
<dbReference type="NCBIfam" id="TIGR02246">
    <property type="entry name" value="SgcJ/EcaC family oxidoreductase"/>
    <property type="match status" value="1"/>
</dbReference>
<evidence type="ECO:0000259" key="1">
    <source>
        <dbReference type="Pfam" id="PF14534"/>
    </source>
</evidence>
<organism evidence="2 3">
    <name type="scientific">Actinophytocola algeriensis</name>
    <dbReference type="NCBI Taxonomy" id="1768010"/>
    <lineage>
        <taxon>Bacteria</taxon>
        <taxon>Bacillati</taxon>
        <taxon>Actinomycetota</taxon>
        <taxon>Actinomycetes</taxon>
        <taxon>Pseudonocardiales</taxon>
        <taxon>Pseudonocardiaceae</taxon>
    </lineage>
</organism>
<dbReference type="Pfam" id="PF14534">
    <property type="entry name" value="DUF4440"/>
    <property type="match status" value="1"/>
</dbReference>
<name>A0A7W7Q974_9PSEU</name>
<reference evidence="2 3" key="1">
    <citation type="submission" date="2020-08" db="EMBL/GenBank/DDBJ databases">
        <title>Genomic Encyclopedia of Type Strains, Phase III (KMG-III): the genomes of soil and plant-associated and newly described type strains.</title>
        <authorList>
            <person name="Whitman W."/>
        </authorList>
    </citation>
    <scope>NUCLEOTIDE SEQUENCE [LARGE SCALE GENOMIC DNA]</scope>
    <source>
        <strain evidence="2 3">CECT 8960</strain>
    </source>
</reference>
<dbReference type="EMBL" id="JACHJQ010000006">
    <property type="protein sequence ID" value="MBB4909351.1"/>
    <property type="molecule type" value="Genomic_DNA"/>
</dbReference>
<dbReference type="AlphaFoldDB" id="A0A7W7Q974"/>
<dbReference type="InterPro" id="IPR011944">
    <property type="entry name" value="Steroid_delta5-4_isomerase"/>
</dbReference>
<keyword evidence="3" id="KW-1185">Reference proteome</keyword>
<proteinExistence type="predicted"/>
<dbReference type="InterPro" id="IPR027843">
    <property type="entry name" value="DUF4440"/>
</dbReference>
<sequence length="144" mass="15298">MSTDADKAAVAALTQKVVTTWAYGDAEGFASVFVEDGTMILAGVYCDGRAEVQAYMAEAFEGRYKGTQVVGKPLSMRFITDDVVILLSLGGVLEAGKTEVDRDSAIRASWLAARQDDGQWLLVAYQNTPRYPATAGGSAHGRAA</sequence>
<accession>A0A7W7Q974</accession>
<evidence type="ECO:0000313" key="2">
    <source>
        <dbReference type="EMBL" id="MBB4909351.1"/>
    </source>
</evidence>
<gene>
    <name evidence="2" type="ORF">FHR82_005609</name>
</gene>
<dbReference type="InterPro" id="IPR032710">
    <property type="entry name" value="NTF2-like_dom_sf"/>
</dbReference>
<dbReference type="Proteomes" id="UP000520767">
    <property type="component" value="Unassembled WGS sequence"/>
</dbReference>
<evidence type="ECO:0000313" key="3">
    <source>
        <dbReference type="Proteomes" id="UP000520767"/>
    </source>
</evidence>
<feature type="domain" description="DUF4440" evidence="1">
    <location>
        <begin position="10"/>
        <end position="121"/>
    </location>
</feature>